<dbReference type="AlphaFoldDB" id="A0A0E0D5Y1"/>
<dbReference type="EnsemblPlants" id="OMERI03G29300.1">
    <property type="protein sequence ID" value="OMERI03G29300.1"/>
    <property type="gene ID" value="OMERI03G29300"/>
</dbReference>
<dbReference type="HOGENOM" id="CLU_2444565_0_0_1"/>
<evidence type="ECO:0000313" key="2">
    <source>
        <dbReference type="Proteomes" id="UP000008021"/>
    </source>
</evidence>
<keyword evidence="2" id="KW-1185">Reference proteome</keyword>
<evidence type="ECO:0000313" key="1">
    <source>
        <dbReference type="EnsemblPlants" id="OMERI03G29300.1"/>
    </source>
</evidence>
<proteinExistence type="predicted"/>
<name>A0A0E0D5Y1_9ORYZ</name>
<reference evidence="1" key="2">
    <citation type="submission" date="2018-05" db="EMBL/GenBank/DDBJ databases">
        <title>OmerRS3 (Oryza meridionalis Reference Sequence Version 3).</title>
        <authorList>
            <person name="Zhang J."/>
            <person name="Kudrna D."/>
            <person name="Lee S."/>
            <person name="Talag J."/>
            <person name="Welchert J."/>
            <person name="Wing R.A."/>
        </authorList>
    </citation>
    <scope>NUCLEOTIDE SEQUENCE [LARGE SCALE GENOMIC DNA]</scope>
    <source>
        <strain evidence="1">cv. OR44</strain>
    </source>
</reference>
<dbReference type="Gramene" id="OMERI03G29300.1">
    <property type="protein sequence ID" value="OMERI03G29300.1"/>
    <property type="gene ID" value="OMERI03G29300"/>
</dbReference>
<accession>A0A0E0D5Y1</accession>
<reference evidence="1" key="1">
    <citation type="submission" date="2015-04" db="UniProtKB">
        <authorList>
            <consortium name="EnsemblPlants"/>
        </authorList>
    </citation>
    <scope>IDENTIFICATION</scope>
</reference>
<organism evidence="1">
    <name type="scientific">Oryza meridionalis</name>
    <dbReference type="NCBI Taxonomy" id="40149"/>
    <lineage>
        <taxon>Eukaryota</taxon>
        <taxon>Viridiplantae</taxon>
        <taxon>Streptophyta</taxon>
        <taxon>Embryophyta</taxon>
        <taxon>Tracheophyta</taxon>
        <taxon>Spermatophyta</taxon>
        <taxon>Magnoliopsida</taxon>
        <taxon>Liliopsida</taxon>
        <taxon>Poales</taxon>
        <taxon>Poaceae</taxon>
        <taxon>BOP clade</taxon>
        <taxon>Oryzoideae</taxon>
        <taxon>Oryzeae</taxon>
        <taxon>Oryzinae</taxon>
        <taxon>Oryza</taxon>
    </lineage>
</organism>
<sequence length="90" mass="10370">MPLFHKANMAHKPVEILSEQLDKRSDGSQEHVESDGNDFFFFASKVFEGFNESELDKMYEMRKKMVICIFFECTQVPDPDESTGIPFQAA</sequence>
<dbReference type="Proteomes" id="UP000008021">
    <property type="component" value="Chromosome 3"/>
</dbReference>
<protein>
    <submittedName>
        <fullName evidence="1">Uncharacterized protein</fullName>
    </submittedName>
</protein>